<feature type="chain" id="PRO_5004549539" evidence="1">
    <location>
        <begin position="24"/>
        <end position="123"/>
    </location>
</feature>
<dbReference type="PROSITE" id="PS51485">
    <property type="entry name" value="PHYTOCYANIN"/>
    <property type="match status" value="1"/>
</dbReference>
<dbReference type="AlphaFoldDB" id="S8DDM2"/>
<comment type="caution">
    <text evidence="3">The sequence shown here is derived from an EMBL/GenBank/DDBJ whole genome shotgun (WGS) entry which is preliminary data.</text>
</comment>
<dbReference type="InterPro" id="IPR039391">
    <property type="entry name" value="Phytocyanin-like"/>
</dbReference>
<sequence length="123" mass="13594">MAANLLLLRAFLAVVAVAVGVSGETHHFVGGDDGLGPDFNLTSWIEGRVFRVGDKLWFKYDGPDEDMIMEVNGPDELESCDVSNPIKMYVDRRVPLEREGLHYFASGNVENCRSGLKLIVPVQ</sequence>
<proteinExistence type="predicted"/>
<feature type="signal peptide" evidence="1">
    <location>
        <begin position="1"/>
        <end position="23"/>
    </location>
</feature>
<evidence type="ECO:0000313" key="3">
    <source>
        <dbReference type="EMBL" id="EPS57437.1"/>
    </source>
</evidence>
<evidence type="ECO:0000256" key="1">
    <source>
        <dbReference type="SAM" id="SignalP"/>
    </source>
</evidence>
<dbReference type="Gene3D" id="2.60.40.420">
    <property type="entry name" value="Cupredoxins - blue copper proteins"/>
    <property type="match status" value="1"/>
</dbReference>
<dbReference type="PANTHER" id="PTHR33021">
    <property type="entry name" value="BLUE COPPER PROTEIN"/>
    <property type="match status" value="1"/>
</dbReference>
<reference evidence="3 4" key="1">
    <citation type="journal article" date="2013" name="BMC Genomics">
        <title>The miniature genome of a carnivorous plant Genlisea aurea contains a low number of genes and short non-coding sequences.</title>
        <authorList>
            <person name="Leushkin E.V."/>
            <person name="Sutormin R.A."/>
            <person name="Nabieva E.R."/>
            <person name="Penin A.A."/>
            <person name="Kondrashov A.S."/>
            <person name="Logacheva M.D."/>
        </authorList>
    </citation>
    <scope>NUCLEOTIDE SEQUENCE [LARGE SCALE GENOMIC DNA]</scope>
</reference>
<dbReference type="PANTHER" id="PTHR33021:SF31">
    <property type="entry name" value="OS02G0720100 PROTEIN"/>
    <property type="match status" value="1"/>
</dbReference>
<dbReference type="OrthoDB" id="1896188at2759"/>
<dbReference type="InterPro" id="IPR003245">
    <property type="entry name" value="Phytocyanin_dom"/>
</dbReference>
<dbReference type="GO" id="GO:0005886">
    <property type="term" value="C:plasma membrane"/>
    <property type="evidence" value="ECO:0007669"/>
    <property type="project" value="TreeGrafter"/>
</dbReference>
<gene>
    <name evidence="3" type="ORF">M569_17381</name>
</gene>
<dbReference type="Proteomes" id="UP000015453">
    <property type="component" value="Unassembled WGS sequence"/>
</dbReference>
<dbReference type="CDD" id="cd04216">
    <property type="entry name" value="Phytocyanin"/>
    <property type="match status" value="1"/>
</dbReference>
<evidence type="ECO:0000313" key="4">
    <source>
        <dbReference type="Proteomes" id="UP000015453"/>
    </source>
</evidence>
<feature type="non-terminal residue" evidence="3">
    <location>
        <position position="123"/>
    </location>
</feature>
<protein>
    <submittedName>
        <fullName evidence="3">Copper binding protein 1</fullName>
    </submittedName>
</protein>
<dbReference type="GO" id="GO:0009055">
    <property type="term" value="F:electron transfer activity"/>
    <property type="evidence" value="ECO:0007669"/>
    <property type="project" value="InterPro"/>
</dbReference>
<name>S8DDM2_9LAMI</name>
<accession>S8DDM2</accession>
<feature type="domain" description="Phytocyanin" evidence="2">
    <location>
        <begin position="25"/>
        <end position="123"/>
    </location>
</feature>
<organism evidence="3 4">
    <name type="scientific">Genlisea aurea</name>
    <dbReference type="NCBI Taxonomy" id="192259"/>
    <lineage>
        <taxon>Eukaryota</taxon>
        <taxon>Viridiplantae</taxon>
        <taxon>Streptophyta</taxon>
        <taxon>Embryophyta</taxon>
        <taxon>Tracheophyta</taxon>
        <taxon>Spermatophyta</taxon>
        <taxon>Magnoliopsida</taxon>
        <taxon>eudicotyledons</taxon>
        <taxon>Gunneridae</taxon>
        <taxon>Pentapetalae</taxon>
        <taxon>asterids</taxon>
        <taxon>lamiids</taxon>
        <taxon>Lamiales</taxon>
        <taxon>Lentibulariaceae</taxon>
        <taxon>Genlisea</taxon>
    </lineage>
</organism>
<dbReference type="EMBL" id="AUSU01010229">
    <property type="protein sequence ID" value="EPS57437.1"/>
    <property type="molecule type" value="Genomic_DNA"/>
</dbReference>
<dbReference type="SUPFAM" id="SSF49503">
    <property type="entry name" value="Cupredoxins"/>
    <property type="match status" value="1"/>
</dbReference>
<dbReference type="Pfam" id="PF02298">
    <property type="entry name" value="Cu_bind_like"/>
    <property type="match status" value="1"/>
</dbReference>
<keyword evidence="1" id="KW-0732">Signal</keyword>
<evidence type="ECO:0000259" key="2">
    <source>
        <dbReference type="PROSITE" id="PS51485"/>
    </source>
</evidence>
<dbReference type="InterPro" id="IPR008972">
    <property type="entry name" value="Cupredoxin"/>
</dbReference>
<keyword evidence="4" id="KW-1185">Reference proteome</keyword>